<protein>
    <submittedName>
        <fullName evidence="2">Uncharacterized protein</fullName>
    </submittedName>
</protein>
<gene>
    <name evidence="2" type="ORF">EDEG_01984</name>
</gene>
<organism evidence="2 3">
    <name type="scientific">Edhazardia aedis (strain USNM 41457)</name>
    <name type="common">Microsporidian parasite</name>
    <dbReference type="NCBI Taxonomy" id="1003232"/>
    <lineage>
        <taxon>Eukaryota</taxon>
        <taxon>Fungi</taxon>
        <taxon>Fungi incertae sedis</taxon>
        <taxon>Microsporidia</taxon>
        <taxon>Edhazardia</taxon>
    </lineage>
</organism>
<keyword evidence="3" id="KW-1185">Reference proteome</keyword>
<dbReference type="InParanoid" id="J9DM97"/>
<comment type="caution">
    <text evidence="2">The sequence shown here is derived from an EMBL/GenBank/DDBJ whole genome shotgun (WGS) entry which is preliminary data.</text>
</comment>
<name>J9DM97_EDHAE</name>
<feature type="transmembrane region" description="Helical" evidence="1">
    <location>
        <begin position="65"/>
        <end position="84"/>
    </location>
</feature>
<dbReference type="Proteomes" id="UP000003163">
    <property type="component" value="Unassembled WGS sequence"/>
</dbReference>
<evidence type="ECO:0000313" key="2">
    <source>
        <dbReference type="EMBL" id="EJW03720.1"/>
    </source>
</evidence>
<dbReference type="EMBL" id="AFBI03000032">
    <property type="protein sequence ID" value="EJW03720.1"/>
    <property type="molecule type" value="Genomic_DNA"/>
</dbReference>
<feature type="transmembrane region" description="Helical" evidence="1">
    <location>
        <begin position="6"/>
        <end position="22"/>
    </location>
</feature>
<reference evidence="2 3" key="1">
    <citation type="submission" date="2011-08" db="EMBL/GenBank/DDBJ databases">
        <authorList>
            <person name="Liu Z.J."/>
            <person name="Shi F.L."/>
            <person name="Lu J.Q."/>
            <person name="Li M."/>
            <person name="Wang Z.L."/>
        </authorList>
    </citation>
    <scope>NUCLEOTIDE SEQUENCE [LARGE SCALE GENOMIC DNA]</scope>
    <source>
        <strain evidence="2 3">USNM 41457</strain>
    </source>
</reference>
<evidence type="ECO:0000256" key="1">
    <source>
        <dbReference type="SAM" id="Phobius"/>
    </source>
</evidence>
<dbReference type="AlphaFoldDB" id="J9DM97"/>
<dbReference type="HOGENOM" id="CLU_2250095_0_0_1"/>
<dbReference type="VEuPathDB" id="MicrosporidiaDB:EDEG_01984"/>
<keyword evidence="1" id="KW-0472">Membrane</keyword>
<evidence type="ECO:0000313" key="3">
    <source>
        <dbReference type="Proteomes" id="UP000003163"/>
    </source>
</evidence>
<proteinExistence type="predicted"/>
<sequence>MHKFLVYNILLHYIICFHLKIMKNLFKIVFYLFKNFFKKTKATIFEKIFVSYGFCLFFTKKSIDFYIIHYKYICGMFSIAIFLIKAIRNQKLIERIVVKNTLQS</sequence>
<keyword evidence="1" id="KW-1133">Transmembrane helix</keyword>
<reference evidence="3" key="2">
    <citation type="submission" date="2015-07" db="EMBL/GenBank/DDBJ databases">
        <title>Contrasting host-pathogen interactions and genome evolution in two generalist and specialist microsporidian pathogens of mosquitoes.</title>
        <authorList>
            <consortium name="The Broad Institute Genomics Platform"/>
            <consortium name="The Broad Institute Genome Sequencing Center for Infectious Disease"/>
            <person name="Cuomo C.A."/>
            <person name="Sanscrainte N.D."/>
            <person name="Goldberg J.M."/>
            <person name="Heiman D."/>
            <person name="Young S."/>
            <person name="Zeng Q."/>
            <person name="Becnel J.J."/>
            <person name="Birren B.W."/>
        </authorList>
    </citation>
    <scope>NUCLEOTIDE SEQUENCE [LARGE SCALE GENOMIC DNA]</scope>
    <source>
        <strain evidence="3">USNM 41457</strain>
    </source>
</reference>
<keyword evidence="1" id="KW-0812">Transmembrane</keyword>
<accession>J9DM97</accession>